<dbReference type="PANTHER" id="PTHR46644:SF2">
    <property type="entry name" value="DNA REPAIR PROTEIN XRCC2"/>
    <property type="match status" value="1"/>
</dbReference>
<keyword evidence="9" id="KW-1185">Reference proteome</keyword>
<keyword evidence="2" id="KW-0805">Transcription regulation</keyword>
<feature type="domain" description="Transcription factor TFIID subunit 8 C-terminal" evidence="7">
    <location>
        <begin position="180"/>
        <end position="228"/>
    </location>
</feature>
<comment type="subcellular location">
    <subcellularLocation>
        <location evidence="1">Nucleus</location>
    </subcellularLocation>
</comment>
<accession>A0A8G1VU78</accession>
<dbReference type="CDD" id="cd19490">
    <property type="entry name" value="XRCC2"/>
    <property type="match status" value="1"/>
</dbReference>
<feature type="compositionally biased region" description="Basic and acidic residues" evidence="5">
    <location>
        <begin position="338"/>
        <end position="347"/>
    </location>
</feature>
<dbReference type="PANTHER" id="PTHR46644">
    <property type="entry name" value="DNA REPAIR PROTEIN XRCC2"/>
    <property type="match status" value="1"/>
</dbReference>
<dbReference type="SUPFAM" id="SSF52540">
    <property type="entry name" value="P-loop containing nucleoside triphosphate hydrolases"/>
    <property type="match status" value="1"/>
</dbReference>
<dbReference type="RefSeq" id="XP_040796854.1">
    <property type="nucleotide sequence ID" value="XM_040947124.1"/>
</dbReference>
<evidence type="ECO:0000256" key="2">
    <source>
        <dbReference type="ARBA" id="ARBA00023015"/>
    </source>
</evidence>
<evidence type="ECO:0008006" key="10">
    <source>
        <dbReference type="Google" id="ProtNLM"/>
    </source>
</evidence>
<dbReference type="EMBL" id="KZ824688">
    <property type="protein sequence ID" value="RAK72842.1"/>
    <property type="molecule type" value="Genomic_DNA"/>
</dbReference>
<gene>
    <name evidence="8" type="ORF">BO72DRAFT_472145</name>
</gene>
<dbReference type="GO" id="GO:0000724">
    <property type="term" value="P:double-strand break repair via homologous recombination"/>
    <property type="evidence" value="ECO:0007669"/>
    <property type="project" value="InterPro"/>
</dbReference>
<feature type="domain" description="Bromodomain associated" evidence="6">
    <location>
        <begin position="59"/>
        <end position="124"/>
    </location>
</feature>
<protein>
    <recommendedName>
        <fullName evidence="10">Bromodomain associated domain-containing protein</fullName>
    </recommendedName>
</protein>
<dbReference type="GO" id="GO:0046982">
    <property type="term" value="F:protein heterodimerization activity"/>
    <property type="evidence" value="ECO:0007669"/>
    <property type="project" value="InterPro"/>
</dbReference>
<feature type="region of interest" description="Disordered" evidence="5">
    <location>
        <begin position="1"/>
        <end position="37"/>
    </location>
</feature>
<dbReference type="Pfam" id="PF07524">
    <property type="entry name" value="Bromo_TP"/>
    <property type="match status" value="1"/>
</dbReference>
<evidence type="ECO:0000259" key="6">
    <source>
        <dbReference type="Pfam" id="PF07524"/>
    </source>
</evidence>
<dbReference type="InterPro" id="IPR030547">
    <property type="entry name" value="XRCC2"/>
</dbReference>
<feature type="compositionally biased region" description="Basic residues" evidence="5">
    <location>
        <begin position="27"/>
        <end position="37"/>
    </location>
</feature>
<dbReference type="InterPro" id="IPR027417">
    <property type="entry name" value="P-loop_NTPase"/>
</dbReference>
<dbReference type="InterPro" id="IPR019473">
    <property type="entry name" value="TFIID_su8_C"/>
</dbReference>
<dbReference type="GO" id="GO:0005657">
    <property type="term" value="C:replication fork"/>
    <property type="evidence" value="ECO:0007669"/>
    <property type="project" value="InterPro"/>
</dbReference>
<dbReference type="Gene3D" id="3.40.50.300">
    <property type="entry name" value="P-loop containing nucleotide triphosphate hydrolases"/>
    <property type="match status" value="1"/>
</dbReference>
<dbReference type="GeneID" id="63864457"/>
<dbReference type="Proteomes" id="UP000249789">
    <property type="component" value="Unassembled WGS sequence"/>
</dbReference>
<evidence type="ECO:0000259" key="7">
    <source>
        <dbReference type="Pfam" id="PF10406"/>
    </source>
</evidence>
<feature type="compositionally biased region" description="Pro residues" evidence="5">
    <location>
        <begin position="141"/>
        <end position="153"/>
    </location>
</feature>
<dbReference type="GO" id="GO:0005815">
    <property type="term" value="C:microtubule organizing center"/>
    <property type="evidence" value="ECO:0007669"/>
    <property type="project" value="TreeGrafter"/>
</dbReference>
<dbReference type="GO" id="GO:0033063">
    <property type="term" value="C:Rad51B-Rad51C-Rad51D-XRCC2 complex"/>
    <property type="evidence" value="ECO:0007669"/>
    <property type="project" value="InterPro"/>
</dbReference>
<organism evidence="8 9">
    <name type="scientific">Aspergillus fijiensis CBS 313.89</name>
    <dbReference type="NCBI Taxonomy" id="1448319"/>
    <lineage>
        <taxon>Eukaryota</taxon>
        <taxon>Fungi</taxon>
        <taxon>Dikarya</taxon>
        <taxon>Ascomycota</taxon>
        <taxon>Pezizomycotina</taxon>
        <taxon>Eurotiomycetes</taxon>
        <taxon>Eurotiomycetidae</taxon>
        <taxon>Eurotiales</taxon>
        <taxon>Aspergillaceae</taxon>
        <taxon>Aspergillus</taxon>
    </lineage>
</organism>
<dbReference type="InterPro" id="IPR009072">
    <property type="entry name" value="Histone-fold"/>
</dbReference>
<dbReference type="InterPro" id="IPR006565">
    <property type="entry name" value="BTP"/>
</dbReference>
<reference evidence="8 9" key="1">
    <citation type="submission" date="2018-02" db="EMBL/GenBank/DDBJ databases">
        <title>The genomes of Aspergillus section Nigri reveals drivers in fungal speciation.</title>
        <authorList>
            <consortium name="DOE Joint Genome Institute"/>
            <person name="Vesth T.C."/>
            <person name="Nybo J."/>
            <person name="Theobald S."/>
            <person name="Brandl J."/>
            <person name="Frisvad J.C."/>
            <person name="Nielsen K.F."/>
            <person name="Lyhne E.K."/>
            <person name="Kogle M.E."/>
            <person name="Kuo A."/>
            <person name="Riley R."/>
            <person name="Clum A."/>
            <person name="Nolan M."/>
            <person name="Lipzen A."/>
            <person name="Salamov A."/>
            <person name="Henrissat B."/>
            <person name="Wiebenga A."/>
            <person name="De vries R.P."/>
            <person name="Grigoriev I.V."/>
            <person name="Mortensen U.H."/>
            <person name="Andersen M.R."/>
            <person name="Baker S.E."/>
        </authorList>
    </citation>
    <scope>NUCLEOTIDE SEQUENCE [LARGE SCALE GENOMIC DNA]</scope>
    <source>
        <strain evidence="8 9">CBS 313.89</strain>
    </source>
</reference>
<dbReference type="VEuPathDB" id="FungiDB:BO72DRAFT_472145"/>
<dbReference type="Pfam" id="PF10406">
    <property type="entry name" value="TAF8_C"/>
    <property type="match status" value="1"/>
</dbReference>
<feature type="compositionally biased region" description="Acidic residues" evidence="5">
    <location>
        <begin position="483"/>
        <end position="497"/>
    </location>
</feature>
<evidence type="ECO:0000256" key="3">
    <source>
        <dbReference type="ARBA" id="ARBA00023163"/>
    </source>
</evidence>
<evidence type="ECO:0000313" key="8">
    <source>
        <dbReference type="EMBL" id="RAK72842.1"/>
    </source>
</evidence>
<proteinExistence type="predicted"/>
<evidence type="ECO:0000256" key="5">
    <source>
        <dbReference type="SAM" id="MobiDB-lite"/>
    </source>
</evidence>
<dbReference type="GO" id="GO:0042148">
    <property type="term" value="P:DNA strand invasion"/>
    <property type="evidence" value="ECO:0007669"/>
    <property type="project" value="TreeGrafter"/>
</dbReference>
<dbReference type="AlphaFoldDB" id="A0A8G1VU78"/>
<feature type="region of interest" description="Disordered" evidence="5">
    <location>
        <begin position="473"/>
        <end position="518"/>
    </location>
</feature>
<feature type="region of interest" description="Disordered" evidence="5">
    <location>
        <begin position="324"/>
        <end position="347"/>
    </location>
</feature>
<keyword evidence="4" id="KW-0539">Nucleus</keyword>
<sequence>MVESEPTIKRSASSSSPEDGLNPPGAKRVKRHYHHHHRLQSPVNPALLEPAIVDDACVDQLLNRSISQYLRTCGFELADPAALDAFRRVTEEYILSVASYVRQSMLSSRRTQPIPHDFDDALRRHSVPYTDLLPHVQPHPNLDPIPTPQPTPPPEEDSFKTLPSFGPQLSGEDDRVRSPYIPKHFPAFPSKHTYRHTAVFTEREQDARKIRERATEDGRHGEEALRKLARAAFKDNQFGSSAREKKPWGRRAETMDSMFEKTVKGLAKRMQRTATVPGAAAPMEIDSGAGLDTEVKPARSKLALSIELPPIINCEREFWRRVPSSGARRAAEDTQSGVKKEAHDRASRVDSWAHNRLTNDDTRLGDPALRRITRVLYHLQQLAFLQLDGAALATLLLEVLGRNVDVLGEGFGVKDGDEGFGERLLTEVHEERLNELLHSLRELYQERIGRDTLKTRFGVDELDKLVGIFTAPVPSGQSRADTAQEELPLDPEHDPDDELAHDPPGRTANTHSAGIPVPAYTSHAEPVLEISSTSSAAGKTNLLYYITALAVLPAEINGFKIGGHDSAVVFMDTDGRFNAERLRSVLRGIVKVKCGAQDMSRLDEEMERMAVSCLKHVHVFQPQSSSALLATLQRLDTYLLDLARHASSSRALRLLILDSANAFYWQDKLQDEMTRVEQIGRPAAEIEHDRRQKQSFYLFDMYTDLVRELKRLQRVFSCAVVFTTTAAPQTTPSRRSHGYQPSGPYDLYNPADAPAFRRPSFRSALPAPWGTFPVLRVVVQRDPVRPFPAAMGLQEAEENAAKRQEILMRGRFSGWVNMWGREDWPRRWLEGVEALDGGMFFFRMGRDGVQFG</sequence>
<evidence type="ECO:0000256" key="1">
    <source>
        <dbReference type="ARBA" id="ARBA00004123"/>
    </source>
</evidence>
<dbReference type="GO" id="GO:0000400">
    <property type="term" value="F:four-way junction DNA binding"/>
    <property type="evidence" value="ECO:0007669"/>
    <property type="project" value="TreeGrafter"/>
</dbReference>
<dbReference type="CDD" id="cd08049">
    <property type="entry name" value="TAF8"/>
    <property type="match status" value="1"/>
</dbReference>
<dbReference type="Gene3D" id="1.10.20.10">
    <property type="entry name" value="Histone, subunit A"/>
    <property type="match status" value="1"/>
</dbReference>
<evidence type="ECO:0000256" key="4">
    <source>
        <dbReference type="ARBA" id="ARBA00023242"/>
    </source>
</evidence>
<dbReference type="OrthoDB" id="2193813at2759"/>
<evidence type="ECO:0000313" key="9">
    <source>
        <dbReference type="Proteomes" id="UP000249789"/>
    </source>
</evidence>
<name>A0A8G1VU78_9EURO</name>
<feature type="region of interest" description="Disordered" evidence="5">
    <location>
        <begin position="131"/>
        <end position="160"/>
    </location>
</feature>
<dbReference type="CDD" id="cd00076">
    <property type="entry name" value="HFD_SF"/>
    <property type="match status" value="1"/>
</dbReference>
<keyword evidence="3" id="KW-0804">Transcription</keyword>